<keyword evidence="2" id="KW-0479">Metal-binding</keyword>
<feature type="domain" description="Peptidase M24" evidence="4">
    <location>
        <begin position="315"/>
        <end position="530"/>
    </location>
</feature>
<evidence type="ECO:0000259" key="4">
    <source>
        <dbReference type="Pfam" id="PF00557"/>
    </source>
</evidence>
<dbReference type="Pfam" id="PF16188">
    <property type="entry name" value="Peptidase_M24_C"/>
    <property type="match status" value="1"/>
</dbReference>
<protein>
    <submittedName>
        <fullName evidence="7">Aminopeptidase P family protein</fullName>
    </submittedName>
</protein>
<keyword evidence="8" id="KW-1185">Reference proteome</keyword>
<comment type="similarity">
    <text evidence="1">Belongs to the peptidase M24B family.</text>
</comment>
<dbReference type="InterPro" id="IPR050422">
    <property type="entry name" value="X-Pro_aminopeptidase_P"/>
</dbReference>
<evidence type="ECO:0000259" key="5">
    <source>
        <dbReference type="Pfam" id="PF01321"/>
    </source>
</evidence>
<evidence type="ECO:0000259" key="6">
    <source>
        <dbReference type="Pfam" id="PF16188"/>
    </source>
</evidence>
<dbReference type="Pfam" id="PF01321">
    <property type="entry name" value="Creatinase_N"/>
    <property type="match status" value="1"/>
</dbReference>
<dbReference type="AlphaFoldDB" id="A0A9X4BJN1"/>
<dbReference type="PANTHER" id="PTHR43763">
    <property type="entry name" value="XAA-PRO AMINOPEPTIDASE 1"/>
    <property type="match status" value="1"/>
</dbReference>
<dbReference type="FunFam" id="3.90.230.10:FF:000009">
    <property type="entry name" value="xaa-Pro aminopeptidase 2"/>
    <property type="match status" value="1"/>
</dbReference>
<evidence type="ECO:0000256" key="2">
    <source>
        <dbReference type="ARBA" id="ARBA00022723"/>
    </source>
</evidence>
<keyword evidence="3" id="KW-0378">Hydrolase</keyword>
<dbReference type="GO" id="GO:0046872">
    <property type="term" value="F:metal ion binding"/>
    <property type="evidence" value="ECO:0007669"/>
    <property type="project" value="UniProtKB-KW"/>
</dbReference>
<dbReference type="GO" id="GO:0005737">
    <property type="term" value="C:cytoplasm"/>
    <property type="evidence" value="ECO:0007669"/>
    <property type="project" value="UniProtKB-ARBA"/>
</dbReference>
<name>A0A9X4BJN1_9GAMM</name>
<dbReference type="RefSeq" id="WP_263544293.1">
    <property type="nucleotide sequence ID" value="NZ_JAOVZO020000020.1"/>
</dbReference>
<dbReference type="InterPro" id="IPR036005">
    <property type="entry name" value="Creatinase/aminopeptidase-like"/>
</dbReference>
<accession>A0A9X4BJN1</accession>
<evidence type="ECO:0000256" key="1">
    <source>
        <dbReference type="ARBA" id="ARBA00008766"/>
    </source>
</evidence>
<dbReference type="CDD" id="cd01085">
    <property type="entry name" value="APP"/>
    <property type="match status" value="1"/>
</dbReference>
<organism evidence="7 8">
    <name type="scientific">Tahibacter soli</name>
    <dbReference type="NCBI Taxonomy" id="2983605"/>
    <lineage>
        <taxon>Bacteria</taxon>
        <taxon>Pseudomonadati</taxon>
        <taxon>Pseudomonadota</taxon>
        <taxon>Gammaproteobacteria</taxon>
        <taxon>Lysobacterales</taxon>
        <taxon>Rhodanobacteraceae</taxon>
        <taxon>Tahibacter</taxon>
    </lineage>
</organism>
<dbReference type="Gene3D" id="3.90.230.10">
    <property type="entry name" value="Creatinase/methionine aminopeptidase superfamily"/>
    <property type="match status" value="1"/>
</dbReference>
<proteinExistence type="inferred from homology"/>
<dbReference type="InterPro" id="IPR029149">
    <property type="entry name" value="Creatin/AminoP/Spt16_N"/>
</dbReference>
<dbReference type="InterPro" id="IPR033740">
    <property type="entry name" value="Pept_M24B"/>
</dbReference>
<dbReference type="Proteomes" id="UP001139971">
    <property type="component" value="Unassembled WGS sequence"/>
</dbReference>
<sequence length="599" mass="63955">MPICAILNAVRTAMREHGVAAVVVPSADPHSSEYLPARWKTRERLSGFTGSAGTLVVTHETAFLATDSRYFEQAERELAGSGIDLFKLARPGVPEHYDRLAATLARGDVVAVAGDVLSLAQQAALEQRFGPAGIVLRTDLDLAGCVWTDRPPLPDSPVREHRPEFAGDRGERLARVRRAIAQAGATHHLVSSLDDIAWIASLRGTDVPYNPVFVAHLLLSPERATLFVGADKIGTDKIGAELAARLAADGIDLAGYAEAGAALAALPAGARLLVDPQRTVKALADAVPAGVALVRAPNPSQRFKAAKTDAELAHVRGTMRKDGAALVRFLIWLEETVGTRRLTELDVAAKLEELRGAQPDYAGASFATIAGYQANGALPHYRATGDHHAALAPEGLLLVDSGGQYEGGTTDVTRTIALGETTAQQRLDYTLVLKGMIALSRAWFPAGTTGQQLDALARAPLWAHGLNYGHGTGHGVGFFLNVHEGPQAIRPPLAGETAEPLAPGMIVSNEPGLYRPGRHGIRIENLIVATPAAHGEFGQFLRFETLTLCPIDGRPIVADALDAAERGWLNAYHATVRERLSPLLDDHEREWLARRCAPL</sequence>
<dbReference type="PANTHER" id="PTHR43763:SF6">
    <property type="entry name" value="XAA-PRO AMINOPEPTIDASE 1"/>
    <property type="match status" value="1"/>
</dbReference>
<dbReference type="InterPro" id="IPR032416">
    <property type="entry name" value="Peptidase_M24_C"/>
</dbReference>
<dbReference type="Pfam" id="PF00557">
    <property type="entry name" value="Peptidase_M24"/>
    <property type="match status" value="1"/>
</dbReference>
<dbReference type="EMBL" id="JAOVZO020000020">
    <property type="protein sequence ID" value="MDC8015281.1"/>
    <property type="molecule type" value="Genomic_DNA"/>
</dbReference>
<dbReference type="GO" id="GO:0070006">
    <property type="term" value="F:metalloaminopeptidase activity"/>
    <property type="evidence" value="ECO:0007669"/>
    <property type="project" value="InterPro"/>
</dbReference>
<feature type="domain" description="Creatinase N-terminal" evidence="5">
    <location>
        <begin position="8"/>
        <end position="130"/>
    </location>
</feature>
<evidence type="ECO:0000313" key="8">
    <source>
        <dbReference type="Proteomes" id="UP001139971"/>
    </source>
</evidence>
<keyword evidence="7" id="KW-0645">Protease</keyword>
<keyword evidence="7" id="KW-0031">Aminopeptidase</keyword>
<dbReference type="SUPFAM" id="SSF53092">
    <property type="entry name" value="Creatinase/prolidase N-terminal domain"/>
    <property type="match status" value="1"/>
</dbReference>
<feature type="domain" description="Peptidase M24 C-terminal" evidence="6">
    <location>
        <begin position="539"/>
        <end position="599"/>
    </location>
</feature>
<dbReference type="InterPro" id="IPR000587">
    <property type="entry name" value="Creatinase_N"/>
</dbReference>
<comment type="caution">
    <text evidence="7">The sequence shown here is derived from an EMBL/GenBank/DDBJ whole genome shotgun (WGS) entry which is preliminary data.</text>
</comment>
<dbReference type="Pfam" id="PF16189">
    <property type="entry name" value="Creatinase_N_2"/>
    <property type="match status" value="1"/>
</dbReference>
<dbReference type="Gene3D" id="3.40.350.10">
    <property type="entry name" value="Creatinase/prolidase N-terminal domain"/>
    <property type="match status" value="2"/>
</dbReference>
<reference evidence="7" key="1">
    <citation type="submission" date="2023-02" db="EMBL/GenBank/DDBJ databases">
        <title>Tahibacter soli sp. nov. isolated from soil.</title>
        <authorList>
            <person name="Baek J.H."/>
            <person name="Lee J.K."/>
            <person name="Choi D.G."/>
            <person name="Jeon C.O."/>
        </authorList>
    </citation>
    <scope>NUCLEOTIDE SEQUENCE</scope>
    <source>
        <strain evidence="7">BL</strain>
    </source>
</reference>
<evidence type="ECO:0000313" key="7">
    <source>
        <dbReference type="EMBL" id="MDC8015281.1"/>
    </source>
</evidence>
<evidence type="ECO:0000256" key="3">
    <source>
        <dbReference type="ARBA" id="ARBA00022801"/>
    </source>
</evidence>
<dbReference type="InterPro" id="IPR000994">
    <property type="entry name" value="Pept_M24"/>
</dbReference>
<dbReference type="SUPFAM" id="SSF55920">
    <property type="entry name" value="Creatinase/aminopeptidase"/>
    <property type="match status" value="1"/>
</dbReference>
<gene>
    <name evidence="7" type="ORF">OD750_022310</name>
</gene>